<gene>
    <name evidence="1" type="ORF">M0R45_002146</name>
</gene>
<dbReference type="AlphaFoldDB" id="A0AAW1VDY9"/>
<accession>A0AAW1VDY9</accession>
<dbReference type="EMBL" id="JBEDUW010000312">
    <property type="protein sequence ID" value="KAK9901405.1"/>
    <property type="molecule type" value="Genomic_DNA"/>
</dbReference>
<comment type="caution">
    <text evidence="1">The sequence shown here is derived from an EMBL/GenBank/DDBJ whole genome shotgun (WGS) entry which is preliminary data.</text>
</comment>
<sequence length="149" mass="16283">MLRSCEDRSSTGAEERIDARVWVRGVERVDLDLTAARVSGGRRNQYVDGEEKPDAVCEGIGGGSYGWAWQRWKACDGWEALGHVRDGAAWIGGGVDADGVGTVERWQRVGLFLVDEHTSSGLEARRCCLIEDLGIVFAGTKKISCRVVN</sequence>
<organism evidence="1 2">
    <name type="scientific">Rubus argutus</name>
    <name type="common">Southern blackberry</name>
    <dbReference type="NCBI Taxonomy" id="59490"/>
    <lineage>
        <taxon>Eukaryota</taxon>
        <taxon>Viridiplantae</taxon>
        <taxon>Streptophyta</taxon>
        <taxon>Embryophyta</taxon>
        <taxon>Tracheophyta</taxon>
        <taxon>Spermatophyta</taxon>
        <taxon>Magnoliopsida</taxon>
        <taxon>eudicotyledons</taxon>
        <taxon>Gunneridae</taxon>
        <taxon>Pentapetalae</taxon>
        <taxon>rosids</taxon>
        <taxon>fabids</taxon>
        <taxon>Rosales</taxon>
        <taxon>Rosaceae</taxon>
        <taxon>Rosoideae</taxon>
        <taxon>Rosoideae incertae sedis</taxon>
        <taxon>Rubus</taxon>
    </lineage>
</organism>
<evidence type="ECO:0000313" key="2">
    <source>
        <dbReference type="Proteomes" id="UP001457282"/>
    </source>
</evidence>
<reference evidence="1 2" key="1">
    <citation type="journal article" date="2023" name="G3 (Bethesda)">
        <title>A chromosome-length genome assembly and annotation of blackberry (Rubus argutus, cv. 'Hillquist').</title>
        <authorList>
            <person name="Bruna T."/>
            <person name="Aryal R."/>
            <person name="Dudchenko O."/>
            <person name="Sargent D.J."/>
            <person name="Mead D."/>
            <person name="Buti M."/>
            <person name="Cavallini A."/>
            <person name="Hytonen T."/>
            <person name="Andres J."/>
            <person name="Pham M."/>
            <person name="Weisz D."/>
            <person name="Mascagni F."/>
            <person name="Usai G."/>
            <person name="Natali L."/>
            <person name="Bassil N."/>
            <person name="Fernandez G.E."/>
            <person name="Lomsadze A."/>
            <person name="Armour M."/>
            <person name="Olukolu B."/>
            <person name="Poorten T."/>
            <person name="Britton C."/>
            <person name="Davik J."/>
            <person name="Ashrafi H."/>
            <person name="Aiden E.L."/>
            <person name="Borodovsky M."/>
            <person name="Worthington M."/>
        </authorList>
    </citation>
    <scope>NUCLEOTIDE SEQUENCE [LARGE SCALE GENOMIC DNA]</scope>
    <source>
        <strain evidence="1">PI 553951</strain>
    </source>
</reference>
<name>A0AAW1VDY9_RUBAR</name>
<proteinExistence type="predicted"/>
<keyword evidence="2" id="KW-1185">Reference proteome</keyword>
<evidence type="ECO:0000313" key="1">
    <source>
        <dbReference type="EMBL" id="KAK9901405.1"/>
    </source>
</evidence>
<dbReference type="Proteomes" id="UP001457282">
    <property type="component" value="Unassembled WGS sequence"/>
</dbReference>
<protein>
    <submittedName>
        <fullName evidence="1">Uncharacterized protein</fullName>
    </submittedName>
</protein>